<protein>
    <submittedName>
        <fullName evidence="1">Uncharacterized protein</fullName>
    </submittedName>
</protein>
<gene>
    <name evidence="1" type="ORF">KC909_04720</name>
</gene>
<dbReference type="InterPro" id="IPR045864">
    <property type="entry name" value="aa-tRNA-synth_II/BPL/LPL"/>
</dbReference>
<proteinExistence type="predicted"/>
<comment type="caution">
    <text evidence="1">The sequence shown here is derived from an EMBL/GenBank/DDBJ whole genome shotgun (WGS) entry which is preliminary data.</text>
</comment>
<feature type="non-terminal residue" evidence="1">
    <location>
        <position position="183"/>
    </location>
</feature>
<sequence length="183" mass="21343">MKNKYLILRKDGSAVEVDQYLASEDPSREMKVLIDREAKQIASAQKGEPKYLQYANRLGFSWEKNSGIGFVNYNHKANLILRLVKEYSRNLVNEIGFPIYEVNGSNFFDMQYPVVQAYANLFADRLFKSKQDKKELVMLYDASYPQFNLAGDYQLSYRDLPFAHFSIADCYRYEQSGECMLLF</sequence>
<reference evidence="1" key="2">
    <citation type="journal article" date="2021" name="Microbiome">
        <title>Successional dynamics and alternative stable states in a saline activated sludge microbial community over 9 years.</title>
        <authorList>
            <person name="Wang Y."/>
            <person name="Ye J."/>
            <person name="Ju F."/>
            <person name="Liu L."/>
            <person name="Boyd J.A."/>
            <person name="Deng Y."/>
            <person name="Parks D.H."/>
            <person name="Jiang X."/>
            <person name="Yin X."/>
            <person name="Woodcroft B.J."/>
            <person name="Tyson G.W."/>
            <person name="Hugenholtz P."/>
            <person name="Polz M.F."/>
            <person name="Zhang T."/>
        </authorList>
    </citation>
    <scope>NUCLEOTIDE SEQUENCE</scope>
    <source>
        <strain evidence="1">HKST-UBA14</strain>
    </source>
</reference>
<dbReference type="Gene3D" id="3.30.930.10">
    <property type="entry name" value="Bira Bifunctional Protein, Domain 2"/>
    <property type="match status" value="1"/>
</dbReference>
<reference evidence="1" key="1">
    <citation type="submission" date="2020-04" db="EMBL/GenBank/DDBJ databases">
        <authorList>
            <person name="Zhang T."/>
        </authorList>
    </citation>
    <scope>NUCLEOTIDE SEQUENCE</scope>
    <source>
        <strain evidence="1">HKST-UBA14</strain>
    </source>
</reference>
<evidence type="ECO:0000313" key="2">
    <source>
        <dbReference type="Proteomes" id="UP000783287"/>
    </source>
</evidence>
<accession>A0A955L680</accession>
<dbReference type="Proteomes" id="UP000783287">
    <property type="component" value="Unassembled WGS sequence"/>
</dbReference>
<organism evidence="1 2">
    <name type="scientific">Candidatus Dojkabacteria bacterium</name>
    <dbReference type="NCBI Taxonomy" id="2099670"/>
    <lineage>
        <taxon>Bacteria</taxon>
        <taxon>Candidatus Dojkabacteria</taxon>
    </lineage>
</organism>
<dbReference type="AlphaFoldDB" id="A0A955L680"/>
<dbReference type="SUPFAM" id="SSF55681">
    <property type="entry name" value="Class II aaRS and biotin synthetases"/>
    <property type="match status" value="1"/>
</dbReference>
<evidence type="ECO:0000313" key="1">
    <source>
        <dbReference type="EMBL" id="MCA9383645.1"/>
    </source>
</evidence>
<name>A0A955L680_9BACT</name>
<dbReference type="EMBL" id="JAGQLK010000104">
    <property type="protein sequence ID" value="MCA9383645.1"/>
    <property type="molecule type" value="Genomic_DNA"/>
</dbReference>